<protein>
    <submittedName>
        <fullName evidence="1">Uncharacterized protein</fullName>
    </submittedName>
</protein>
<name>V2Y764_9FIRM</name>
<dbReference type="SUPFAM" id="SSF143880">
    <property type="entry name" value="NE0471 N-terminal domain-like"/>
    <property type="match status" value="1"/>
</dbReference>
<dbReference type="Proteomes" id="UP000018227">
    <property type="component" value="Unassembled WGS sequence"/>
</dbReference>
<organism evidence="1 2">
    <name type="scientific">Catonella morbi ATCC 51271</name>
    <dbReference type="NCBI Taxonomy" id="592026"/>
    <lineage>
        <taxon>Bacteria</taxon>
        <taxon>Bacillati</taxon>
        <taxon>Bacillota</taxon>
        <taxon>Clostridia</taxon>
        <taxon>Lachnospirales</taxon>
        <taxon>Lachnospiraceae</taxon>
        <taxon>Catonella</taxon>
    </lineage>
</organism>
<sequence length="39" mass="4472">MRKSWRNFNSVKLANHSVEWSGGQDIAPHELYNNSISVV</sequence>
<evidence type="ECO:0000313" key="2">
    <source>
        <dbReference type="Proteomes" id="UP000018227"/>
    </source>
</evidence>
<dbReference type="HOGENOM" id="CLU_3306719_0_0_9"/>
<accession>V2Y764</accession>
<proteinExistence type="predicted"/>
<dbReference type="STRING" id="592026.GCWU0000282_001100"/>
<reference evidence="1 2" key="1">
    <citation type="submission" date="2013-06" db="EMBL/GenBank/DDBJ databases">
        <authorList>
            <person name="Weinstock G."/>
            <person name="Sodergren E."/>
            <person name="Clifton S."/>
            <person name="Fulton L."/>
            <person name="Fulton B."/>
            <person name="Courtney L."/>
            <person name="Fronick C."/>
            <person name="Harrison M."/>
            <person name="Strong C."/>
            <person name="Farmer C."/>
            <person name="Delahaunty K."/>
            <person name="Markovic C."/>
            <person name="Hall O."/>
            <person name="Minx P."/>
            <person name="Tomlinson C."/>
            <person name="Mitreva M."/>
            <person name="Nelson J."/>
            <person name="Hou S."/>
            <person name="Wollam A."/>
            <person name="Pepin K.H."/>
            <person name="Johnson M."/>
            <person name="Bhonagiri V."/>
            <person name="Nash W.E."/>
            <person name="Warren W."/>
            <person name="Chinwalla A."/>
            <person name="Mardis E.R."/>
            <person name="Wilson R.K."/>
        </authorList>
    </citation>
    <scope>NUCLEOTIDE SEQUENCE [LARGE SCALE GENOMIC DNA]</scope>
    <source>
        <strain evidence="1 2">ATCC 51271</strain>
    </source>
</reference>
<comment type="caution">
    <text evidence="1">The sequence shown here is derived from an EMBL/GenBank/DDBJ whole genome shotgun (WGS) entry which is preliminary data.</text>
</comment>
<dbReference type="EMBL" id="ACIL03000007">
    <property type="protein sequence ID" value="ESL03932.1"/>
    <property type="molecule type" value="Genomic_DNA"/>
</dbReference>
<keyword evidence="2" id="KW-1185">Reference proteome</keyword>
<evidence type="ECO:0000313" key="1">
    <source>
        <dbReference type="EMBL" id="ESL03932.1"/>
    </source>
</evidence>
<dbReference type="InterPro" id="IPR036782">
    <property type="entry name" value="NE0471-like_N"/>
</dbReference>
<gene>
    <name evidence="1" type="ORF">GCWU0000282_001100</name>
</gene>
<dbReference type="AlphaFoldDB" id="V2Y764"/>